<comment type="similarity">
    <text evidence="3">Belongs to the peptidase M20A family.</text>
</comment>
<dbReference type="PANTHER" id="PTHR43808">
    <property type="entry name" value="ACETYLORNITHINE DEACETYLASE"/>
    <property type="match status" value="1"/>
</dbReference>
<dbReference type="PATRIC" id="fig|1178482.3.peg.322"/>
<dbReference type="InterPro" id="IPR036264">
    <property type="entry name" value="Bact_exopeptidase_dim_dom"/>
</dbReference>
<dbReference type="InterPro" id="IPR002933">
    <property type="entry name" value="Peptidase_M20"/>
</dbReference>
<proteinExistence type="inferred from homology"/>
<dbReference type="eggNOG" id="COG0624">
    <property type="taxonomic scope" value="Bacteria"/>
</dbReference>
<dbReference type="Pfam" id="PF07687">
    <property type="entry name" value="M20_dimer"/>
    <property type="match status" value="1"/>
</dbReference>
<gene>
    <name evidence="9" type="ORF">BJB45_18610</name>
</gene>
<evidence type="ECO:0000313" key="10">
    <source>
        <dbReference type="Proteomes" id="UP000019113"/>
    </source>
</evidence>
<dbReference type="Pfam" id="PF01546">
    <property type="entry name" value="Peptidase_M20"/>
    <property type="match status" value="1"/>
</dbReference>
<dbReference type="Proteomes" id="UP000019113">
    <property type="component" value="Unassembled WGS sequence"/>
</dbReference>
<evidence type="ECO:0000256" key="7">
    <source>
        <dbReference type="ARBA" id="ARBA00023285"/>
    </source>
</evidence>
<name>W1NDD8_9GAMM</name>
<dbReference type="STRING" id="1178482.AR456_11325"/>
<dbReference type="NCBIfam" id="TIGR01910">
    <property type="entry name" value="DapE-ArgE"/>
    <property type="match status" value="1"/>
</dbReference>
<dbReference type="SUPFAM" id="SSF53187">
    <property type="entry name" value="Zn-dependent exopeptidases"/>
    <property type="match status" value="1"/>
</dbReference>
<dbReference type="GO" id="GO:0016787">
    <property type="term" value="F:hydrolase activity"/>
    <property type="evidence" value="ECO:0007669"/>
    <property type="project" value="UniProtKB-KW"/>
</dbReference>
<evidence type="ECO:0000313" key="9">
    <source>
        <dbReference type="EMBL" id="ERL53285.1"/>
    </source>
</evidence>
<dbReference type="PANTHER" id="PTHR43808:SF25">
    <property type="entry name" value="PEPTIDASE M20 DIMERISATION DOMAIN-CONTAINING PROTEIN"/>
    <property type="match status" value="1"/>
</dbReference>
<keyword evidence="5" id="KW-0378">Hydrolase</keyword>
<keyword evidence="10" id="KW-1185">Reference proteome</keyword>
<keyword evidence="6" id="KW-0862">Zinc</keyword>
<organism evidence="9 10">
    <name type="scientific">Halomonas huangheensis</name>
    <dbReference type="NCBI Taxonomy" id="1178482"/>
    <lineage>
        <taxon>Bacteria</taxon>
        <taxon>Pseudomonadati</taxon>
        <taxon>Pseudomonadota</taxon>
        <taxon>Gammaproteobacteria</taxon>
        <taxon>Oceanospirillales</taxon>
        <taxon>Halomonadaceae</taxon>
        <taxon>Halomonas</taxon>
    </lineage>
</organism>
<comment type="cofactor">
    <cofactor evidence="2">
        <name>Zn(2+)</name>
        <dbReference type="ChEBI" id="CHEBI:29105"/>
    </cofactor>
</comment>
<comment type="cofactor">
    <cofactor evidence="1">
        <name>Co(2+)</name>
        <dbReference type="ChEBI" id="CHEBI:48828"/>
    </cofactor>
</comment>
<evidence type="ECO:0000256" key="2">
    <source>
        <dbReference type="ARBA" id="ARBA00001947"/>
    </source>
</evidence>
<sequence>MLKVCESLMPQTLALTSELVQQYSIRGQESGVLALMEQRLLDFDLPVERVALEYAQHHLHCADVPVDYATQGSRYNLVSVLNGTSPRPHLVFNGHLDVVPAEPVARWTHPPWCAVERDGWLYGRGVGEMKSGVAAMVMAVVATREADMPLEFPLTLQAVIEGQCTGNGTLACLQQGFGGDFVMIPEPVGPVVTSAQVGVLWFRLVLDGEPAHVLDASAGCNAIEALQAMIPALKSLEGQLNAERQSPYLNVPHPFNLSIGRIEGGNWASTVPSQAWLEGRIAFPPGMAPQTMMARIERCVEQARAMIGMEISDLQVEFHGFRSGGHLVDADSPGIQILEECHHAFTGARPEYHALTCTTDLRAFHVADRISGSCYGPVAERIHGVDERVSIASIEHTLKVYALFLQRWGRLG</sequence>
<evidence type="ECO:0000256" key="3">
    <source>
        <dbReference type="ARBA" id="ARBA00006247"/>
    </source>
</evidence>
<evidence type="ECO:0000256" key="4">
    <source>
        <dbReference type="ARBA" id="ARBA00022723"/>
    </source>
</evidence>
<evidence type="ECO:0000256" key="1">
    <source>
        <dbReference type="ARBA" id="ARBA00001941"/>
    </source>
</evidence>
<keyword evidence="4" id="KW-0479">Metal-binding</keyword>
<reference evidence="9 10" key="1">
    <citation type="submission" date="2013-08" db="EMBL/GenBank/DDBJ databases">
        <title>draft genome of Halomonas huanghegensis, strain BJGMM-B45T.</title>
        <authorList>
            <person name="Miao C."/>
            <person name="Wan Y."/>
            <person name="Jin W."/>
        </authorList>
    </citation>
    <scope>NUCLEOTIDE SEQUENCE [LARGE SCALE GENOMIC DNA]</scope>
    <source>
        <strain evidence="9 10">BJGMM-B45</strain>
    </source>
</reference>
<dbReference type="InterPro" id="IPR010182">
    <property type="entry name" value="ArgE/DapE"/>
</dbReference>
<keyword evidence="7" id="KW-0170">Cobalt</keyword>
<evidence type="ECO:0000256" key="6">
    <source>
        <dbReference type="ARBA" id="ARBA00022833"/>
    </source>
</evidence>
<dbReference type="SUPFAM" id="SSF55031">
    <property type="entry name" value="Bacterial exopeptidase dimerisation domain"/>
    <property type="match status" value="1"/>
</dbReference>
<feature type="domain" description="Peptidase M20 dimerisation" evidence="8">
    <location>
        <begin position="196"/>
        <end position="302"/>
    </location>
</feature>
<dbReference type="GO" id="GO:0046872">
    <property type="term" value="F:metal ion binding"/>
    <property type="evidence" value="ECO:0007669"/>
    <property type="project" value="UniProtKB-KW"/>
</dbReference>
<dbReference type="EMBL" id="AVBC01000011">
    <property type="protein sequence ID" value="ERL53285.1"/>
    <property type="molecule type" value="Genomic_DNA"/>
</dbReference>
<dbReference type="InterPro" id="IPR011650">
    <property type="entry name" value="Peptidase_M20_dimer"/>
</dbReference>
<protein>
    <recommendedName>
        <fullName evidence="8">Peptidase M20 dimerisation domain-containing protein</fullName>
    </recommendedName>
</protein>
<dbReference type="Gene3D" id="3.30.70.360">
    <property type="match status" value="1"/>
</dbReference>
<dbReference type="Gene3D" id="3.40.630.10">
    <property type="entry name" value="Zn peptidases"/>
    <property type="match status" value="1"/>
</dbReference>
<evidence type="ECO:0000256" key="5">
    <source>
        <dbReference type="ARBA" id="ARBA00022801"/>
    </source>
</evidence>
<dbReference type="InterPro" id="IPR050072">
    <property type="entry name" value="Peptidase_M20A"/>
</dbReference>
<dbReference type="AlphaFoldDB" id="W1NDD8"/>
<evidence type="ECO:0000259" key="8">
    <source>
        <dbReference type="Pfam" id="PF07687"/>
    </source>
</evidence>
<accession>W1NDD8</accession>
<comment type="caution">
    <text evidence="9">The sequence shown here is derived from an EMBL/GenBank/DDBJ whole genome shotgun (WGS) entry which is preliminary data.</text>
</comment>